<sequence>MADTRRRAVIAQEQRGVDYAYACLEQRQSQDTATAAVYRAHNEMPVPGASSGQADARAQGDDPLVIMRVSVHGGESFLIGRQPVWNDERDLVVVSSAAQQAIEWRLATKEDPGDLLLRRKLAFQRRKPRTVTTYLDELVLRQYDVELDDGAATEEPAQADVSDVPPEEGPGPAAGAYPEEESAAPSLEALLLDDLDLPRDGAMRDIVDTVQREQLLLVAHQRPGALVIQGGPGTGKTAVGLYRVMWLLDNHHCSAQDVLVVGPHQGFLAYAGQVLPALGGGDVTTLTLDRLLAGDRPTSATGTDSPEAAFLKGDDRMADVLRRAAEAHCRPHRARVSPLLTTGEDDEAIFRFACNGRTYEADTDALLAIAREALRESGPFNVRHANFRLRLAGKLLLSVPGATPENILSSQEIAAFIQRVWPRLNPTDVYTRLLDSPKTLEAAATLLTADERSALRRSKPSKAAWTAADLVCLDELEWLLNGSHQRRTYAHIVVDEAQDLTPMQARALARRCPSGSMTILGDLAQATGPNEYHSWRELAGLLTGGSAWTVEVLQAGFRLPPEAAEFVEPLARAAAPRVPVARSVRLARGHAVHVQGASSLEHLIEAVAGRVTELTSARDGRSTAVIVPADQSLQDRLRTELGTIHGSTVPILQPHEAKGIEFDHVVVVEPAAIAGETRSGMRGLYVALTRCTQSLSIVHHAALPAPIDGGATLAPPSTSQETLSTVSSASTTTSSPAPSPDFEGFLQTAVAADRQQPIHERLRHRLLAQLWENGAPEDGNIADIIQSGESGTLLFEVLHSEEPTYPDLRAAATRTAEIRFALGRPIDRIFLVCAAEPTEPWAVSTIEAVFGVSVIWWDNGAWHGADVDTAMPPSSST</sequence>
<dbReference type="PANTHER" id="PTHR11070:SF45">
    <property type="entry name" value="DNA 3'-5' HELICASE"/>
    <property type="match status" value="1"/>
</dbReference>
<evidence type="ECO:0000256" key="1">
    <source>
        <dbReference type="ARBA" id="ARBA00022741"/>
    </source>
</evidence>
<keyword evidence="1 5" id="KW-0547">Nucleotide-binding</keyword>
<proteinExistence type="predicted"/>
<dbReference type="RefSeq" id="WP_277410823.1">
    <property type="nucleotide sequence ID" value="NZ_CP114203.1"/>
</dbReference>
<feature type="region of interest" description="Disordered" evidence="6">
    <location>
        <begin position="153"/>
        <end position="180"/>
    </location>
</feature>
<keyword evidence="4 5" id="KW-0067">ATP-binding</keyword>
<dbReference type="InterPro" id="IPR027417">
    <property type="entry name" value="P-loop_NTPase"/>
</dbReference>
<evidence type="ECO:0000256" key="6">
    <source>
        <dbReference type="SAM" id="MobiDB-lite"/>
    </source>
</evidence>
<evidence type="ECO:0000256" key="4">
    <source>
        <dbReference type="ARBA" id="ARBA00022840"/>
    </source>
</evidence>
<feature type="binding site" evidence="5">
    <location>
        <begin position="230"/>
        <end position="237"/>
    </location>
    <ligand>
        <name>ATP</name>
        <dbReference type="ChEBI" id="CHEBI:30616"/>
    </ligand>
</feature>
<dbReference type="GeneID" id="301330805"/>
<dbReference type="EMBL" id="CP114203">
    <property type="protein sequence ID" value="WAU03470.1"/>
    <property type="molecule type" value="Genomic_DNA"/>
</dbReference>
<dbReference type="InterPro" id="IPR014016">
    <property type="entry name" value="UvrD-like_ATP-bd"/>
</dbReference>
<organism evidence="8 9">
    <name type="scientific">Streptomyces nigrescens</name>
    <dbReference type="NCBI Taxonomy" id="1920"/>
    <lineage>
        <taxon>Bacteria</taxon>
        <taxon>Bacillati</taxon>
        <taxon>Actinomycetota</taxon>
        <taxon>Actinomycetes</taxon>
        <taxon>Kitasatosporales</taxon>
        <taxon>Streptomycetaceae</taxon>
        <taxon>Streptomyces</taxon>
    </lineage>
</organism>
<evidence type="ECO:0000256" key="3">
    <source>
        <dbReference type="ARBA" id="ARBA00022806"/>
    </source>
</evidence>
<evidence type="ECO:0000313" key="9">
    <source>
        <dbReference type="Proteomes" id="UP001210169"/>
    </source>
</evidence>
<keyword evidence="3 5" id="KW-0347">Helicase</keyword>
<dbReference type="Gene3D" id="3.40.50.300">
    <property type="entry name" value="P-loop containing nucleotide triphosphate hydrolases"/>
    <property type="match status" value="3"/>
</dbReference>
<name>A0ABY7IYR5_STRNI</name>
<dbReference type="InterPro" id="IPR000212">
    <property type="entry name" value="DNA_helicase_UvrD/REP"/>
</dbReference>
<reference evidence="8 9" key="1">
    <citation type="submission" date="2022-12" db="EMBL/GenBank/DDBJ databases">
        <authorList>
            <person name="Ruckert C."/>
            <person name="Busche T."/>
            <person name="Kalinowski J."/>
            <person name="Wittmann C."/>
        </authorList>
    </citation>
    <scope>NUCLEOTIDE SEQUENCE [LARGE SCALE GENOMIC DNA]</scope>
    <source>
        <strain evidence="8 9">DSM 40276</strain>
    </source>
</reference>
<dbReference type="PANTHER" id="PTHR11070">
    <property type="entry name" value="UVRD / RECB / PCRA DNA HELICASE FAMILY MEMBER"/>
    <property type="match status" value="1"/>
</dbReference>
<dbReference type="PROSITE" id="PS51198">
    <property type="entry name" value="UVRD_HELICASE_ATP_BIND"/>
    <property type="match status" value="1"/>
</dbReference>
<feature type="compositionally biased region" description="Low complexity" evidence="6">
    <location>
        <begin position="724"/>
        <end position="736"/>
    </location>
</feature>
<feature type="domain" description="UvrD-like helicase ATP-binding" evidence="7">
    <location>
        <begin position="209"/>
        <end position="587"/>
    </location>
</feature>
<dbReference type="GO" id="GO:0005524">
    <property type="term" value="F:ATP binding"/>
    <property type="evidence" value="ECO:0007669"/>
    <property type="project" value="UniProtKB-KW"/>
</dbReference>
<dbReference type="SUPFAM" id="SSF52540">
    <property type="entry name" value="P-loop containing nucleoside triphosphate hydrolases"/>
    <property type="match status" value="1"/>
</dbReference>
<keyword evidence="9" id="KW-1185">Reference proteome</keyword>
<accession>A0ABY7IYR5</accession>
<protein>
    <submittedName>
        <fullName evidence="8">ATP-binding domain-containing protein</fullName>
    </submittedName>
</protein>
<feature type="region of interest" description="Disordered" evidence="6">
    <location>
        <begin position="711"/>
        <end position="742"/>
    </location>
</feature>
<evidence type="ECO:0000259" key="7">
    <source>
        <dbReference type="PROSITE" id="PS51198"/>
    </source>
</evidence>
<dbReference type="Proteomes" id="UP001210169">
    <property type="component" value="Chromosome"/>
</dbReference>
<dbReference type="Pfam" id="PF00580">
    <property type="entry name" value="UvrD-helicase"/>
    <property type="match status" value="1"/>
</dbReference>
<evidence type="ECO:0000256" key="2">
    <source>
        <dbReference type="ARBA" id="ARBA00022801"/>
    </source>
</evidence>
<evidence type="ECO:0000313" key="8">
    <source>
        <dbReference type="EMBL" id="WAU03470.1"/>
    </source>
</evidence>
<feature type="compositionally biased region" description="Low complexity" evidence="6">
    <location>
        <begin position="170"/>
        <end position="180"/>
    </location>
</feature>
<evidence type="ECO:0000256" key="5">
    <source>
        <dbReference type="PROSITE-ProRule" id="PRU00560"/>
    </source>
</evidence>
<keyword evidence="2 5" id="KW-0378">Hydrolase</keyword>
<gene>
    <name evidence="8" type="ORF">STRNI_001611</name>
</gene>